<dbReference type="InterPro" id="IPR029058">
    <property type="entry name" value="AB_hydrolase_fold"/>
</dbReference>
<accession>A0AAU7D9X9</accession>
<dbReference type="GO" id="GO:0004185">
    <property type="term" value="F:serine-type carboxypeptidase activity"/>
    <property type="evidence" value="ECO:0007669"/>
    <property type="project" value="InterPro"/>
</dbReference>
<evidence type="ECO:0000256" key="4">
    <source>
        <dbReference type="ARBA" id="ARBA00022801"/>
    </source>
</evidence>
<evidence type="ECO:0000256" key="6">
    <source>
        <dbReference type="SAM" id="SignalP"/>
    </source>
</evidence>
<keyword evidence="5" id="KW-0325">Glycoprotein</keyword>
<dbReference type="Pfam" id="PF00450">
    <property type="entry name" value="Peptidase_S10"/>
    <property type="match status" value="1"/>
</dbReference>
<accession>A0AAU7CZ86</accession>
<dbReference type="GO" id="GO:0006508">
    <property type="term" value="P:proteolysis"/>
    <property type="evidence" value="ECO:0007669"/>
    <property type="project" value="UniProtKB-KW"/>
</dbReference>
<evidence type="ECO:0000256" key="2">
    <source>
        <dbReference type="ARBA" id="ARBA00022670"/>
    </source>
</evidence>
<evidence type="ECO:0000313" key="8">
    <source>
        <dbReference type="EMBL" id="XBH14028.1"/>
    </source>
</evidence>
<dbReference type="InterPro" id="IPR001563">
    <property type="entry name" value="Peptidase_S10"/>
</dbReference>
<keyword evidence="2" id="KW-0645">Protease</keyword>
<dbReference type="PANTHER" id="PTHR11802:SF3">
    <property type="entry name" value="RETINOID-INDUCIBLE SERINE CARBOXYPEPTIDASE"/>
    <property type="match status" value="1"/>
</dbReference>
<name>A0AAU7CZ86_9BACT</name>
<evidence type="ECO:0000256" key="5">
    <source>
        <dbReference type="ARBA" id="ARBA00023180"/>
    </source>
</evidence>
<dbReference type="Gene3D" id="3.40.50.1820">
    <property type="entry name" value="alpha/beta hydrolase"/>
    <property type="match status" value="1"/>
</dbReference>
<feature type="chain" id="PRO_5043288720" evidence="6">
    <location>
        <begin position="20"/>
        <end position="494"/>
    </location>
</feature>
<organism evidence="7">
    <name type="scientific">Edaphobacter paludis</name>
    <dbReference type="NCBI Taxonomy" id="3035702"/>
    <lineage>
        <taxon>Bacteria</taxon>
        <taxon>Pseudomonadati</taxon>
        <taxon>Acidobacteriota</taxon>
        <taxon>Terriglobia</taxon>
        <taxon>Terriglobales</taxon>
        <taxon>Acidobacteriaceae</taxon>
        <taxon>Edaphobacter</taxon>
    </lineage>
</organism>
<dbReference type="AlphaFoldDB" id="A0AAU7CZ86"/>
<dbReference type="RefSeq" id="WP_348268106.1">
    <property type="nucleotide sequence ID" value="NZ_CP121194.1"/>
</dbReference>
<dbReference type="EMBL" id="CP121194">
    <property type="protein sequence ID" value="XBH10600.1"/>
    <property type="molecule type" value="Genomic_DNA"/>
</dbReference>
<gene>
    <name evidence="7" type="ORF">P4G45_02435</name>
    <name evidence="8" type="ORF">P8936_02405</name>
</gene>
<dbReference type="EMBL" id="CP121195">
    <property type="protein sequence ID" value="XBH14028.1"/>
    <property type="molecule type" value="Genomic_DNA"/>
</dbReference>
<evidence type="ECO:0000256" key="1">
    <source>
        <dbReference type="ARBA" id="ARBA00022645"/>
    </source>
</evidence>
<protein>
    <submittedName>
        <fullName evidence="7">Peptidase S10</fullName>
    </submittedName>
</protein>
<keyword evidence="4" id="KW-0378">Hydrolase</keyword>
<proteinExistence type="predicted"/>
<keyword evidence="1" id="KW-0121">Carboxypeptidase</keyword>
<dbReference type="KEGG" id="epl:P4G45_02435"/>
<evidence type="ECO:0000256" key="3">
    <source>
        <dbReference type="ARBA" id="ARBA00022729"/>
    </source>
</evidence>
<sequence>MCLAFASTLILLPAARAQSAPDAKPAPAKPAEPKPEFAPLPADAHVEQTMELDGKPLHYTVTVGTLPVNDKEGKKVGEVVYTAYTVEGKDRPVTFAMNGGPGASSVYLNLGAIGPKRVAFGGEGDSPSDPATLKDNPGTWLDFTDLVFIDPIGTGYSRSLVSEAETKKLFYTTVPDIQYLSRMVYDWLVKNGRLNSRKYFVGESYGGFRGPRVTHYLQTQLGVALNGVVLVSPYLNPTVEDNGDLSPLPWMMTLPSIVAAHMEREHTLTAEAMAPVIAYTRSDYAAALLKGRSDPAATQQMIQHVTELTGLDPVFVKRAGGRLETQAYLREVYRSEGKLGSRYDPNVTAWDPFPNDPDQRSNDPILESIVAPTTTAMVNFVTQTVGWKTDARYEALSMDVNRLWDGGDELRKGSVEQLRESVANDPKMHVLIVHGWNDLSCPFMGSVLTVDQMPVMGDPTRVQVKEYPGGHMFYSRPSSQMALRKDVREMFQQH</sequence>
<dbReference type="SUPFAM" id="SSF53474">
    <property type="entry name" value="alpha/beta-Hydrolases"/>
    <property type="match status" value="1"/>
</dbReference>
<evidence type="ECO:0000313" key="7">
    <source>
        <dbReference type="EMBL" id="XBH10600.1"/>
    </source>
</evidence>
<reference evidence="7" key="1">
    <citation type="submission" date="2023-03" db="EMBL/GenBank/DDBJ databases">
        <title>Edaphobacter sp.</title>
        <authorList>
            <person name="Huber K.J."/>
            <person name="Papendorf J."/>
            <person name="Pilke C."/>
            <person name="Bunk B."/>
            <person name="Sproeer C."/>
            <person name="Pester M."/>
        </authorList>
    </citation>
    <scope>NUCLEOTIDE SEQUENCE</scope>
    <source>
        <strain evidence="7">DSM 109919</strain>
        <strain evidence="8">DSM 109920</strain>
    </source>
</reference>
<keyword evidence="3 6" id="KW-0732">Signal</keyword>
<dbReference type="PANTHER" id="PTHR11802">
    <property type="entry name" value="SERINE PROTEASE FAMILY S10 SERINE CARBOXYPEPTIDASE"/>
    <property type="match status" value="1"/>
</dbReference>
<feature type="signal peptide" evidence="6">
    <location>
        <begin position="1"/>
        <end position="19"/>
    </location>
</feature>